<dbReference type="Proteomes" id="UP000756346">
    <property type="component" value="Unassembled WGS sequence"/>
</dbReference>
<dbReference type="RefSeq" id="XP_046013131.1">
    <property type="nucleotide sequence ID" value="XM_046149894.1"/>
</dbReference>
<evidence type="ECO:0000313" key="9">
    <source>
        <dbReference type="Proteomes" id="UP000756346"/>
    </source>
</evidence>
<comment type="cofactor">
    <cofactor evidence="1">
        <name>FAD</name>
        <dbReference type="ChEBI" id="CHEBI:57692"/>
    </cofactor>
</comment>
<protein>
    <recommendedName>
        <fullName evidence="7">FAD-binding domain-containing protein</fullName>
    </recommendedName>
</protein>
<dbReference type="OrthoDB" id="2431938at2759"/>
<evidence type="ECO:0000256" key="5">
    <source>
        <dbReference type="ARBA" id="ARBA00022827"/>
    </source>
</evidence>
<dbReference type="Gene3D" id="3.50.50.60">
    <property type="entry name" value="FAD/NAD(P)-binding domain"/>
    <property type="match status" value="1"/>
</dbReference>
<comment type="caution">
    <text evidence="8">The sequence shown here is derived from an EMBL/GenBank/DDBJ whole genome shotgun (WGS) entry which is preliminary data.</text>
</comment>
<keyword evidence="5" id="KW-0274">FAD</keyword>
<organism evidence="8 9">
    <name type="scientific">Microdochium trichocladiopsis</name>
    <dbReference type="NCBI Taxonomy" id="1682393"/>
    <lineage>
        <taxon>Eukaryota</taxon>
        <taxon>Fungi</taxon>
        <taxon>Dikarya</taxon>
        <taxon>Ascomycota</taxon>
        <taxon>Pezizomycotina</taxon>
        <taxon>Sordariomycetes</taxon>
        <taxon>Xylariomycetidae</taxon>
        <taxon>Xylariales</taxon>
        <taxon>Microdochiaceae</taxon>
        <taxon>Microdochium</taxon>
    </lineage>
</organism>
<dbReference type="GO" id="GO:0071949">
    <property type="term" value="F:FAD binding"/>
    <property type="evidence" value="ECO:0007669"/>
    <property type="project" value="InterPro"/>
</dbReference>
<dbReference type="InterPro" id="IPR036188">
    <property type="entry name" value="FAD/NAD-bd_sf"/>
</dbReference>
<name>A0A9P8Y6Z6_9PEZI</name>
<dbReference type="InterPro" id="IPR050562">
    <property type="entry name" value="FAD_mOase_fung"/>
</dbReference>
<comment type="similarity">
    <text evidence="3">Belongs to the paxM FAD-dependent monooxygenase family.</text>
</comment>
<evidence type="ECO:0000313" key="8">
    <source>
        <dbReference type="EMBL" id="KAH7031451.1"/>
    </source>
</evidence>
<evidence type="ECO:0000256" key="1">
    <source>
        <dbReference type="ARBA" id="ARBA00001974"/>
    </source>
</evidence>
<dbReference type="GeneID" id="70179440"/>
<feature type="domain" description="FAD-binding" evidence="7">
    <location>
        <begin position="3"/>
        <end position="354"/>
    </location>
</feature>
<dbReference type="PANTHER" id="PTHR47356">
    <property type="entry name" value="FAD-DEPENDENT MONOOXYGENASE ASQG-RELATED"/>
    <property type="match status" value="1"/>
</dbReference>
<evidence type="ECO:0000256" key="2">
    <source>
        <dbReference type="ARBA" id="ARBA00005179"/>
    </source>
</evidence>
<comment type="pathway">
    <text evidence="2">Secondary metabolite biosynthesis.</text>
</comment>
<dbReference type="AlphaFoldDB" id="A0A9P8Y6Z6"/>
<keyword evidence="9" id="KW-1185">Reference proteome</keyword>
<proteinExistence type="inferred from homology"/>
<dbReference type="GO" id="GO:0004497">
    <property type="term" value="F:monooxygenase activity"/>
    <property type="evidence" value="ECO:0007669"/>
    <property type="project" value="InterPro"/>
</dbReference>
<evidence type="ECO:0000256" key="3">
    <source>
        <dbReference type="ARBA" id="ARBA00007992"/>
    </source>
</evidence>
<dbReference type="PRINTS" id="PR00420">
    <property type="entry name" value="RNGMNOXGNASE"/>
</dbReference>
<accession>A0A9P8Y6Z6</accession>
<dbReference type="PANTHER" id="PTHR47356:SF2">
    <property type="entry name" value="FAD-BINDING DOMAIN-CONTAINING PROTEIN-RELATED"/>
    <property type="match status" value="1"/>
</dbReference>
<reference evidence="8" key="1">
    <citation type="journal article" date="2021" name="Nat. Commun.">
        <title>Genetic determinants of endophytism in the Arabidopsis root mycobiome.</title>
        <authorList>
            <person name="Mesny F."/>
            <person name="Miyauchi S."/>
            <person name="Thiergart T."/>
            <person name="Pickel B."/>
            <person name="Atanasova L."/>
            <person name="Karlsson M."/>
            <person name="Huettel B."/>
            <person name="Barry K.W."/>
            <person name="Haridas S."/>
            <person name="Chen C."/>
            <person name="Bauer D."/>
            <person name="Andreopoulos W."/>
            <person name="Pangilinan J."/>
            <person name="LaButti K."/>
            <person name="Riley R."/>
            <person name="Lipzen A."/>
            <person name="Clum A."/>
            <person name="Drula E."/>
            <person name="Henrissat B."/>
            <person name="Kohler A."/>
            <person name="Grigoriev I.V."/>
            <person name="Martin F.M."/>
            <person name="Hacquard S."/>
        </authorList>
    </citation>
    <scope>NUCLEOTIDE SEQUENCE</scope>
    <source>
        <strain evidence="8">MPI-CAGE-CH-0230</strain>
    </source>
</reference>
<dbReference type="Pfam" id="PF01494">
    <property type="entry name" value="FAD_binding_3"/>
    <property type="match status" value="1"/>
</dbReference>
<keyword evidence="4" id="KW-0285">Flavoprotein</keyword>
<evidence type="ECO:0000259" key="7">
    <source>
        <dbReference type="Pfam" id="PF01494"/>
    </source>
</evidence>
<dbReference type="EMBL" id="JAGTJQ010000005">
    <property type="protein sequence ID" value="KAH7031451.1"/>
    <property type="molecule type" value="Genomic_DNA"/>
</dbReference>
<keyword evidence="6" id="KW-0560">Oxidoreductase</keyword>
<evidence type="ECO:0000256" key="4">
    <source>
        <dbReference type="ARBA" id="ARBA00022630"/>
    </source>
</evidence>
<dbReference type="SUPFAM" id="SSF51905">
    <property type="entry name" value="FAD/NAD(P)-binding domain"/>
    <property type="match status" value="1"/>
</dbReference>
<gene>
    <name evidence="8" type="ORF">B0I36DRAFT_242279</name>
</gene>
<sequence>MVYPVIVVGGGPVGLVAAHALSRAGVDFLLLEGRPDIVFHAGSDLVLTNSGMRVLNQLALLEPLDKVSTDLDVMQRVDHQGRNIGDIDFLAYQKEFFGLAPRVLSRHDISAVFYDSLPGSIKSRLLPNKRVASLASNANGDGVVVTCRDGSVYEASLVIGADGAHSIVRQQMRELAVQHNATLPADSMPAPVNDEQPFLTTFRCLWLRFPSVSAIPVGTTSETHGPIATTQLFAAEDTTVLALYERLDTPTRDRIHYTQADQDSVAARWGNLLAAKGSDMTIAQAWAARTESGLVNLEEGVVENWSFDGRVVLTGDAAHKFTPSTGAGCNNGIVDIVALVNELYPILPSSASPDRPMPGKHEVASALQRYQSKRHGAVTAGCAYSGQVTKSSSWADWQSWLVDRYVLQFKFVQRRLALMGATRDTAKTPVFSFIEGVDRKGGSVPWIKQMKAPTVVKV</sequence>
<dbReference type="InterPro" id="IPR002938">
    <property type="entry name" value="FAD-bd"/>
</dbReference>
<evidence type="ECO:0000256" key="6">
    <source>
        <dbReference type="ARBA" id="ARBA00023002"/>
    </source>
</evidence>